<keyword evidence="5" id="KW-0560">Oxidoreductase</keyword>
<dbReference type="OrthoDB" id="9783470at2"/>
<feature type="domain" description="Nitroreductase" evidence="6">
    <location>
        <begin position="7"/>
        <end position="154"/>
    </location>
</feature>
<proteinExistence type="inferred from homology"/>
<dbReference type="PANTHER" id="PTHR43673">
    <property type="entry name" value="NAD(P)H NITROREDUCTASE YDGI-RELATED"/>
    <property type="match status" value="1"/>
</dbReference>
<accession>A0A4R6Q2R6</accession>
<evidence type="ECO:0000313" key="8">
    <source>
        <dbReference type="Proteomes" id="UP000295500"/>
    </source>
</evidence>
<evidence type="ECO:0000256" key="4">
    <source>
        <dbReference type="ARBA" id="ARBA00022643"/>
    </source>
</evidence>
<comment type="cofactor">
    <cofactor evidence="1">
        <name>FMN</name>
        <dbReference type="ChEBI" id="CHEBI:58210"/>
    </cofactor>
</comment>
<dbReference type="InterPro" id="IPR000415">
    <property type="entry name" value="Nitroreductase-like"/>
</dbReference>
<evidence type="ECO:0000256" key="3">
    <source>
        <dbReference type="ARBA" id="ARBA00022630"/>
    </source>
</evidence>
<keyword evidence="3" id="KW-0285">Flavoprotein</keyword>
<evidence type="ECO:0000256" key="1">
    <source>
        <dbReference type="ARBA" id="ARBA00001917"/>
    </source>
</evidence>
<dbReference type="PANTHER" id="PTHR43673:SF2">
    <property type="entry name" value="NITROREDUCTASE"/>
    <property type="match status" value="1"/>
</dbReference>
<organism evidence="7 8">
    <name type="scientific">Aminicella lysinilytica</name>
    <dbReference type="NCBI Taxonomy" id="433323"/>
    <lineage>
        <taxon>Bacteria</taxon>
        <taxon>Bacillati</taxon>
        <taxon>Bacillota</taxon>
        <taxon>Clostridia</taxon>
        <taxon>Peptostreptococcales</taxon>
        <taxon>Anaerovoracaceae</taxon>
        <taxon>Aminicella</taxon>
    </lineage>
</organism>
<evidence type="ECO:0000256" key="5">
    <source>
        <dbReference type="ARBA" id="ARBA00023002"/>
    </source>
</evidence>
<dbReference type="RefSeq" id="WP_133528442.1">
    <property type="nucleotide sequence ID" value="NZ_SNXO01000017.1"/>
</dbReference>
<keyword evidence="8" id="KW-1185">Reference proteome</keyword>
<dbReference type="EMBL" id="SNXO01000017">
    <property type="protein sequence ID" value="TDP56299.1"/>
    <property type="molecule type" value="Genomic_DNA"/>
</dbReference>
<dbReference type="GO" id="GO:0016491">
    <property type="term" value="F:oxidoreductase activity"/>
    <property type="evidence" value="ECO:0007669"/>
    <property type="project" value="UniProtKB-KW"/>
</dbReference>
<comment type="caution">
    <text evidence="7">The sequence shown here is derived from an EMBL/GenBank/DDBJ whole genome shotgun (WGS) entry which is preliminary data.</text>
</comment>
<sequence>MNTLDAIAKRCSCRVYKPEQLKDEDLKKIIEAGNAAPVGMGKYDTLKFTVVQDKGLIEKIDGAGASFFAKQGIDIPHPLCSAPTFIMVSGAAGDITPMNTACVIENMIIEATDLGVGSCYIMGNVAAIKGNEGFKAALRIPEGFEMVSGLILGYPAEEPAARELVTDKIAAEYIK</sequence>
<dbReference type="Pfam" id="PF00881">
    <property type="entry name" value="Nitroreductase"/>
    <property type="match status" value="1"/>
</dbReference>
<reference evidence="7 8" key="1">
    <citation type="submission" date="2019-03" db="EMBL/GenBank/DDBJ databases">
        <title>Genomic Encyclopedia of Type Strains, Phase IV (KMG-IV): sequencing the most valuable type-strain genomes for metagenomic binning, comparative biology and taxonomic classification.</title>
        <authorList>
            <person name="Goeker M."/>
        </authorList>
    </citation>
    <scope>NUCLEOTIDE SEQUENCE [LARGE SCALE GENOMIC DNA]</scope>
    <source>
        <strain evidence="7 8">DSM 28287</strain>
    </source>
</reference>
<comment type="similarity">
    <text evidence="2">Belongs to the nitroreductase family.</text>
</comment>
<dbReference type="Proteomes" id="UP000295500">
    <property type="component" value="Unassembled WGS sequence"/>
</dbReference>
<evidence type="ECO:0000313" key="7">
    <source>
        <dbReference type="EMBL" id="TDP56299.1"/>
    </source>
</evidence>
<dbReference type="Gene3D" id="3.40.109.10">
    <property type="entry name" value="NADH Oxidase"/>
    <property type="match status" value="1"/>
</dbReference>
<evidence type="ECO:0000256" key="2">
    <source>
        <dbReference type="ARBA" id="ARBA00007118"/>
    </source>
</evidence>
<name>A0A4R6Q2R6_9FIRM</name>
<dbReference type="InterPro" id="IPR029479">
    <property type="entry name" value="Nitroreductase"/>
</dbReference>
<dbReference type="SUPFAM" id="SSF55469">
    <property type="entry name" value="FMN-dependent nitroreductase-like"/>
    <property type="match status" value="1"/>
</dbReference>
<keyword evidence="4" id="KW-0288">FMN</keyword>
<dbReference type="AlphaFoldDB" id="A0A4R6Q2R6"/>
<protein>
    <submittedName>
        <fullName evidence="7">Nitroreductase</fullName>
    </submittedName>
</protein>
<gene>
    <name evidence="7" type="ORF">EV211_11712</name>
</gene>
<evidence type="ECO:0000259" key="6">
    <source>
        <dbReference type="Pfam" id="PF00881"/>
    </source>
</evidence>